<keyword evidence="9" id="KW-1185">Reference proteome</keyword>
<dbReference type="GO" id="GO:0017000">
    <property type="term" value="P:antibiotic biosynthetic process"/>
    <property type="evidence" value="ECO:0007669"/>
    <property type="project" value="InterPro"/>
</dbReference>
<dbReference type="Proteomes" id="UP000294796">
    <property type="component" value="Unassembled WGS sequence"/>
</dbReference>
<keyword evidence="3" id="KW-0865">Zymogen</keyword>
<dbReference type="Gene3D" id="1.10.439.10">
    <property type="entry name" value="Penicillin Amidohydrolase, domain 1"/>
    <property type="match status" value="1"/>
</dbReference>
<dbReference type="Pfam" id="PF01804">
    <property type="entry name" value="Penicil_amidase"/>
    <property type="match status" value="1"/>
</dbReference>
<dbReference type="EMBL" id="SMTF01000001">
    <property type="protein sequence ID" value="TDK28712.1"/>
    <property type="molecule type" value="Genomic_DNA"/>
</dbReference>
<dbReference type="AlphaFoldDB" id="A0A4R5U4L9"/>
<dbReference type="GO" id="GO:0046872">
    <property type="term" value="F:metal ion binding"/>
    <property type="evidence" value="ECO:0007669"/>
    <property type="project" value="UniProtKB-KW"/>
</dbReference>
<dbReference type="InterPro" id="IPR002692">
    <property type="entry name" value="S45"/>
</dbReference>
<comment type="similarity">
    <text evidence="1">Belongs to the peptidase S45 family.</text>
</comment>
<dbReference type="InterPro" id="IPR029055">
    <property type="entry name" value="Ntn_hydrolases_N"/>
</dbReference>
<dbReference type="PIRSF" id="PIRSF001227">
    <property type="entry name" value="Pen_acylase"/>
    <property type="match status" value="1"/>
</dbReference>
<evidence type="ECO:0000313" key="8">
    <source>
        <dbReference type="EMBL" id="TDK28712.1"/>
    </source>
</evidence>
<feature type="binding site" evidence="6">
    <location>
        <position position="188"/>
    </location>
    <ligand>
        <name>Ca(2+)</name>
        <dbReference type="ChEBI" id="CHEBI:29108"/>
    </ligand>
</feature>
<evidence type="ECO:0000256" key="5">
    <source>
        <dbReference type="PIRSR" id="PIRSR001227-1"/>
    </source>
</evidence>
<sequence>MVRWLRRLLLLLLALLLIVALLASWLVRGSLPALDGEMHLPGLSAPATLQRDALGVVTIEAASETDAARALGYVHAQERFFEMDLLRRTSAGELAALFGPVALDTDKRHRVHRMRARVMDNLDAIIGDKGDALRAYTEGVNAGLSTLRVRPWPYLLLRQTPQPWTEADSALAGYAMYFDLQDSGNTRELALWKLRPHLPEALFALLTHGGSRWDAPLSGEGFGDAVLPVADEVDLRALPAPDDDAESLALTPPSAPSMVPHSAATRERGIGGSPAATGFSPGSNNFAVSGELTADGRAIVADDMHLGLRAPNIWFRARLRYPDAWAPGGRVDVQGFTLPGLPAVIVGSNGHVAWGFTNSYGDYLDWALETPCGENATEGCTDAVTHVERIDVAGDAPLAFDVRETRWGPILHDAGNGSVLSLRWVAHLRGSINFGLADFAHAADLDEALAIADRTATPTQNLVVGDAVGNIAWRLLGPLPERRGGCSAGDLVANDPAEIHGLASESAPAGVRRERCYRWDINTTASPSTRSPDTHRLWTANARVVSDADLERIGDGGYALGVRQQQIRDQLLAKDRFTEQDLLAIQLDDRALLLSNWHTLLQDRAKDNASSALRELADAARDWSGRASVDSAGYRLVRAWRQAVLSRVADGLVAPARVALGDAFEMPDLPQLEGVAWPLVTTRPPHLLSKRFETWDALFEDAAREVRTELAPHGPLAERTWGERNTARICHPLAGALPSVLRSRLCMPADPLPGDGLVPRVQGPGFGASQRMVVSPGREAEGIAHMPGGQSGHPLSPFWGAGHDDWVHGRPSPFLPGPTRHRLTLSPSL</sequence>
<evidence type="ECO:0000256" key="4">
    <source>
        <dbReference type="ARBA" id="ARBA00038735"/>
    </source>
</evidence>
<evidence type="ECO:0000256" key="3">
    <source>
        <dbReference type="ARBA" id="ARBA00023145"/>
    </source>
</evidence>
<proteinExistence type="inferred from homology"/>
<name>A0A4R5U4L9_9GAMM</name>
<gene>
    <name evidence="8" type="ORF">E2F46_02300</name>
</gene>
<dbReference type="PANTHER" id="PTHR34218:SF4">
    <property type="entry name" value="ACYL-HOMOSERINE LACTONE ACYLASE QUIP"/>
    <property type="match status" value="1"/>
</dbReference>
<dbReference type="InterPro" id="IPR023343">
    <property type="entry name" value="Penicillin_amidase_dom1"/>
</dbReference>
<evidence type="ECO:0000256" key="7">
    <source>
        <dbReference type="SAM" id="MobiDB-lite"/>
    </source>
</evidence>
<feature type="active site" description="Nucleophile" evidence="5">
    <location>
        <position position="283"/>
    </location>
</feature>
<accession>A0A4R5U4L9</accession>
<organism evidence="8 9">
    <name type="scientific">Luteimonas aestuarii</name>
    <dbReference type="NCBI Taxonomy" id="453837"/>
    <lineage>
        <taxon>Bacteria</taxon>
        <taxon>Pseudomonadati</taxon>
        <taxon>Pseudomonadota</taxon>
        <taxon>Gammaproteobacteria</taxon>
        <taxon>Lysobacterales</taxon>
        <taxon>Lysobacteraceae</taxon>
        <taxon>Luteimonas</taxon>
    </lineage>
</organism>
<protein>
    <submittedName>
        <fullName evidence="8">Penicillin acylase family protein</fullName>
    </submittedName>
</protein>
<dbReference type="PANTHER" id="PTHR34218">
    <property type="entry name" value="PEPTIDASE S45 PENICILLIN AMIDASE"/>
    <property type="match status" value="1"/>
</dbReference>
<comment type="caution">
    <text evidence="8">The sequence shown here is derived from an EMBL/GenBank/DDBJ whole genome shotgun (WGS) entry which is preliminary data.</text>
</comment>
<dbReference type="SUPFAM" id="SSF56235">
    <property type="entry name" value="N-terminal nucleophile aminohydrolases (Ntn hydrolases)"/>
    <property type="match status" value="1"/>
</dbReference>
<comment type="cofactor">
    <cofactor evidence="6">
        <name>Ca(2+)</name>
        <dbReference type="ChEBI" id="CHEBI:29108"/>
    </cofactor>
    <text evidence="6">Binds 1 Ca(2+) ion per dimer.</text>
</comment>
<dbReference type="InterPro" id="IPR043146">
    <property type="entry name" value="Penicillin_amidase_N_B-knob"/>
</dbReference>
<feature type="binding site" evidence="6">
    <location>
        <position position="533"/>
    </location>
    <ligand>
        <name>Ca(2+)</name>
        <dbReference type="ChEBI" id="CHEBI:29108"/>
    </ligand>
</feature>
<feature type="region of interest" description="Disordered" evidence="7">
    <location>
        <begin position="243"/>
        <end position="267"/>
    </location>
</feature>
<keyword evidence="6" id="KW-0106">Calcium</keyword>
<dbReference type="GO" id="GO:0016811">
    <property type="term" value="F:hydrolase activity, acting on carbon-nitrogen (but not peptide) bonds, in linear amides"/>
    <property type="evidence" value="ECO:0007669"/>
    <property type="project" value="InterPro"/>
</dbReference>
<comment type="subunit">
    <text evidence="4">Heterodimer of an alpha subunit and a beta subunit processed from the same precursor.</text>
</comment>
<evidence type="ECO:0000256" key="6">
    <source>
        <dbReference type="PIRSR" id="PIRSR001227-2"/>
    </source>
</evidence>
<keyword evidence="2" id="KW-0378">Hydrolase</keyword>
<keyword evidence="6" id="KW-0479">Metal-binding</keyword>
<dbReference type="Gene3D" id="2.30.120.10">
    <property type="match status" value="1"/>
</dbReference>
<feature type="binding site" evidence="6">
    <location>
        <position position="365"/>
    </location>
    <ligand>
        <name>Ca(2+)</name>
        <dbReference type="ChEBI" id="CHEBI:29108"/>
    </ligand>
</feature>
<dbReference type="Gene3D" id="3.60.20.10">
    <property type="entry name" value="Glutamine Phosphoribosylpyrophosphate, subunit 1, domain 1"/>
    <property type="match status" value="1"/>
</dbReference>
<dbReference type="InterPro" id="IPR014395">
    <property type="entry name" value="Pen/GL7ACA/AHL_acylase"/>
</dbReference>
<evidence type="ECO:0000256" key="1">
    <source>
        <dbReference type="ARBA" id="ARBA00006586"/>
    </source>
</evidence>
<reference evidence="8 9" key="1">
    <citation type="submission" date="2019-03" db="EMBL/GenBank/DDBJ databases">
        <title>Luteimonas zhaokaii sp.nov., isolated from the rectal contents of Plateau pika in Yushu, Qinghai Province, China.</title>
        <authorList>
            <person name="Zhang G."/>
        </authorList>
    </citation>
    <scope>NUCLEOTIDE SEQUENCE [LARGE SCALE GENOMIC DNA]</scope>
    <source>
        <strain evidence="8 9">B9</strain>
    </source>
</reference>
<dbReference type="CDD" id="cd03747">
    <property type="entry name" value="Ntn_PGA_like"/>
    <property type="match status" value="1"/>
</dbReference>
<evidence type="ECO:0000313" key="9">
    <source>
        <dbReference type="Proteomes" id="UP000294796"/>
    </source>
</evidence>
<feature type="binding site" evidence="6">
    <location>
        <position position="362"/>
    </location>
    <ligand>
        <name>Ca(2+)</name>
        <dbReference type="ChEBI" id="CHEBI:29108"/>
    </ligand>
</feature>
<evidence type="ECO:0000256" key="2">
    <source>
        <dbReference type="ARBA" id="ARBA00022801"/>
    </source>
</evidence>
<dbReference type="OrthoDB" id="9760084at2"/>
<dbReference type="InterPro" id="IPR043147">
    <property type="entry name" value="Penicillin_amidase_A-knob"/>
</dbReference>
<dbReference type="Gene3D" id="1.10.1400.10">
    <property type="match status" value="1"/>
</dbReference>
<dbReference type="RefSeq" id="WP_133320533.1">
    <property type="nucleotide sequence ID" value="NZ_SMTF01000001.1"/>
</dbReference>